<evidence type="ECO:0000313" key="1">
    <source>
        <dbReference type="EMBL" id="NGN83489.1"/>
    </source>
</evidence>
<sequence length="83" mass="9354">MARHEAIESGRFRGERTVQGGGTLRLMSGGYVDGVPQAERSGRWQRLMMAGELMALGFDAVNIPYARRRVVWGLRLVAFWSWA</sequence>
<dbReference type="RefSeq" id="WP_165181587.1">
    <property type="nucleotide sequence ID" value="NZ_JAAKZI010000011.1"/>
</dbReference>
<name>A0ABX0D9B5_9MICC</name>
<dbReference type="Proteomes" id="UP000479226">
    <property type="component" value="Unassembled WGS sequence"/>
</dbReference>
<accession>A0ABX0D9B5</accession>
<gene>
    <name evidence="1" type="ORF">G6N77_08460</name>
</gene>
<evidence type="ECO:0000313" key="2">
    <source>
        <dbReference type="Proteomes" id="UP000479226"/>
    </source>
</evidence>
<protein>
    <submittedName>
        <fullName evidence="1">Uncharacterized protein</fullName>
    </submittedName>
</protein>
<proteinExistence type="predicted"/>
<comment type="caution">
    <text evidence="1">The sequence shown here is derived from an EMBL/GenBank/DDBJ whole genome shotgun (WGS) entry which is preliminary data.</text>
</comment>
<keyword evidence="2" id="KW-1185">Reference proteome</keyword>
<dbReference type="EMBL" id="JAAKZI010000011">
    <property type="protein sequence ID" value="NGN83489.1"/>
    <property type="molecule type" value="Genomic_DNA"/>
</dbReference>
<organism evidence="1 2">
    <name type="scientific">Arthrobacter silviterrae</name>
    <dbReference type="NCBI Taxonomy" id="2026658"/>
    <lineage>
        <taxon>Bacteria</taxon>
        <taxon>Bacillati</taxon>
        <taxon>Actinomycetota</taxon>
        <taxon>Actinomycetes</taxon>
        <taxon>Micrococcales</taxon>
        <taxon>Micrococcaceae</taxon>
        <taxon>Arthrobacter</taxon>
    </lineage>
</organism>
<reference evidence="1 2" key="1">
    <citation type="submission" date="2020-02" db="EMBL/GenBank/DDBJ databases">
        <title>Genome sequence of the type strain DSM 27180 of Arthrobacter silviterrae.</title>
        <authorList>
            <person name="Gao J."/>
            <person name="Sun J."/>
        </authorList>
    </citation>
    <scope>NUCLEOTIDE SEQUENCE [LARGE SCALE GENOMIC DNA]</scope>
    <source>
        <strain evidence="1 2">DSM 27180</strain>
    </source>
</reference>